<dbReference type="InterPro" id="IPR024810">
    <property type="entry name" value="MAB21L/cGLR"/>
</dbReference>
<evidence type="ECO:0000259" key="2">
    <source>
        <dbReference type="Pfam" id="PF03281"/>
    </source>
</evidence>
<gene>
    <name evidence="4" type="ORF">N307_13703</name>
</gene>
<dbReference type="FunFam" id="1.10.1410.40:FF:000007">
    <property type="entry name" value="Cyclic GMP-AMP synthase"/>
    <property type="match status" value="1"/>
</dbReference>
<dbReference type="Gene3D" id="3.30.460.90">
    <property type="match status" value="1"/>
</dbReference>
<reference evidence="4 5" key="1">
    <citation type="submission" date="2014-04" db="EMBL/GenBank/DDBJ databases">
        <title>Genome evolution of avian class.</title>
        <authorList>
            <person name="Zhang G."/>
            <person name="Li C."/>
        </authorList>
    </citation>
    <scope>NUCLEOTIDE SEQUENCE [LARGE SCALE GENOMIC DNA]</scope>
    <source>
        <strain evidence="4">BGI_N307</strain>
    </source>
</reference>
<dbReference type="AlphaFoldDB" id="A0A093GN84"/>
<evidence type="ECO:0000259" key="3">
    <source>
        <dbReference type="Pfam" id="PF20266"/>
    </source>
</evidence>
<dbReference type="GO" id="GO:2000042">
    <property type="term" value="P:negative regulation of double-strand break repair via homologous recombination"/>
    <property type="evidence" value="ECO:0007669"/>
    <property type="project" value="TreeGrafter"/>
</dbReference>
<keyword evidence="5" id="KW-1185">Reference proteome</keyword>
<dbReference type="Pfam" id="PF20266">
    <property type="entry name" value="Mab-21_C"/>
    <property type="match status" value="1"/>
</dbReference>
<dbReference type="GO" id="GO:0003682">
    <property type="term" value="F:chromatin binding"/>
    <property type="evidence" value="ECO:0007669"/>
    <property type="project" value="TreeGrafter"/>
</dbReference>
<protein>
    <submittedName>
        <fullName evidence="4">Cyclic GMP-AMP synthase</fullName>
    </submittedName>
</protein>
<dbReference type="GO" id="GO:0038001">
    <property type="term" value="P:paracrine signaling"/>
    <property type="evidence" value="ECO:0007669"/>
    <property type="project" value="TreeGrafter"/>
</dbReference>
<dbReference type="STRING" id="118200.A0A093GN84"/>
<feature type="non-terminal residue" evidence="4">
    <location>
        <position position="308"/>
    </location>
</feature>
<dbReference type="Gene3D" id="1.10.1410.40">
    <property type="match status" value="1"/>
</dbReference>
<accession>A0A093GN84</accession>
<feature type="non-terminal residue" evidence="4">
    <location>
        <position position="1"/>
    </location>
</feature>
<evidence type="ECO:0000313" key="5">
    <source>
        <dbReference type="Proteomes" id="UP000053875"/>
    </source>
</evidence>
<dbReference type="GO" id="GO:0003690">
    <property type="term" value="F:double-stranded DNA binding"/>
    <property type="evidence" value="ECO:0007669"/>
    <property type="project" value="TreeGrafter"/>
</dbReference>
<dbReference type="EMBL" id="KL216179">
    <property type="protein sequence ID" value="KFV68254.1"/>
    <property type="molecule type" value="Genomic_DNA"/>
</dbReference>
<dbReference type="GO" id="GO:0002230">
    <property type="term" value="P:positive regulation of defense response to virus by host"/>
    <property type="evidence" value="ECO:0007669"/>
    <property type="project" value="TreeGrafter"/>
</dbReference>
<dbReference type="Proteomes" id="UP000053875">
    <property type="component" value="Unassembled WGS sequence"/>
</dbReference>
<feature type="domain" description="Mab-21-like nucleotidyltransferase" evidence="2">
    <location>
        <begin position="1"/>
        <end position="180"/>
    </location>
</feature>
<dbReference type="GO" id="GO:0061501">
    <property type="term" value="F:2',3'-cyclic GMP-AMP synthase activity"/>
    <property type="evidence" value="ECO:0007669"/>
    <property type="project" value="TreeGrafter"/>
</dbReference>
<dbReference type="Pfam" id="PF03281">
    <property type="entry name" value="Mab-21"/>
    <property type="match status" value="1"/>
</dbReference>
<dbReference type="GO" id="GO:0006974">
    <property type="term" value="P:DNA damage response"/>
    <property type="evidence" value="ECO:0007669"/>
    <property type="project" value="TreeGrafter"/>
</dbReference>
<dbReference type="InterPro" id="IPR046903">
    <property type="entry name" value="Mab-21-like_nuc_Trfase"/>
</dbReference>
<dbReference type="GO" id="GO:0005829">
    <property type="term" value="C:cytosol"/>
    <property type="evidence" value="ECO:0007669"/>
    <property type="project" value="TreeGrafter"/>
</dbReference>
<dbReference type="PANTHER" id="PTHR10656">
    <property type="entry name" value="CELL FATE DETERMINING PROTEIN MAB21-RELATED"/>
    <property type="match status" value="1"/>
</dbReference>
<sequence length="308" mass="35717">LQISEPNEFDIMLVIPIERLQLEPSDDTGAFYYLKFKRNPKERGLTKFVDEDETLSASKMLDALREIIKQAVKSIPDVAVTVKRKKPGSPAITLLISNPSTEPPSVISVDIILTLKVNQSWPSSTEDGLRIEQWLGRKVRRHYRLQPLYLVAKQNRREKVQRGNCWRLSFSHVEKAMMNNHGNTKTCCESDGVKCCRKASLKLLKFLLEKLKLKYPERLEKISSYYVKTSFFHSCARWPNDTDWPVAGLEHCFQRSLLDFLDGLQRSYLPHFFVPQYNLLGPEDKASSEFLSRQILLEWNNLFPVLQE</sequence>
<feature type="domain" description="Mab-21-like HhH/H2TH-like" evidence="3">
    <location>
        <begin position="196"/>
        <end position="295"/>
    </location>
</feature>
<evidence type="ECO:0000313" key="4">
    <source>
        <dbReference type="EMBL" id="KFV68254.1"/>
    </source>
</evidence>
<organism evidence="4 5">
    <name type="scientific">Dryobates pubescens</name>
    <name type="common">Downy woodpecker</name>
    <name type="synonym">Picoides pubescens</name>
    <dbReference type="NCBI Taxonomy" id="118200"/>
    <lineage>
        <taxon>Eukaryota</taxon>
        <taxon>Metazoa</taxon>
        <taxon>Chordata</taxon>
        <taxon>Craniata</taxon>
        <taxon>Vertebrata</taxon>
        <taxon>Euteleostomi</taxon>
        <taxon>Archelosauria</taxon>
        <taxon>Archosauria</taxon>
        <taxon>Dinosauria</taxon>
        <taxon>Saurischia</taxon>
        <taxon>Theropoda</taxon>
        <taxon>Coelurosauria</taxon>
        <taxon>Aves</taxon>
        <taxon>Neognathae</taxon>
        <taxon>Neoaves</taxon>
        <taxon>Telluraves</taxon>
        <taxon>Coraciimorphae</taxon>
        <taxon>Piciformes</taxon>
        <taxon>Picidae</taxon>
        <taxon>Dryobates</taxon>
    </lineage>
</organism>
<dbReference type="InterPro" id="IPR046906">
    <property type="entry name" value="Mab-21_HhH/H2TH-like"/>
</dbReference>
<comment type="similarity">
    <text evidence="1">Belongs to the mab-21 family.</text>
</comment>
<dbReference type="GO" id="GO:0035861">
    <property type="term" value="C:site of double-strand break"/>
    <property type="evidence" value="ECO:0007669"/>
    <property type="project" value="TreeGrafter"/>
</dbReference>
<proteinExistence type="inferred from homology"/>
<name>A0A093GN84_DRYPU</name>
<dbReference type="GO" id="GO:0002218">
    <property type="term" value="P:activation of innate immune response"/>
    <property type="evidence" value="ECO:0007669"/>
    <property type="project" value="TreeGrafter"/>
</dbReference>
<dbReference type="GO" id="GO:0071360">
    <property type="term" value="P:cellular response to exogenous dsRNA"/>
    <property type="evidence" value="ECO:0007669"/>
    <property type="project" value="TreeGrafter"/>
</dbReference>
<dbReference type="PANTHER" id="PTHR10656:SF35">
    <property type="entry name" value="CYCLIC GMP-AMP SYNTHASE"/>
    <property type="match status" value="1"/>
</dbReference>
<dbReference type="GO" id="GO:0032481">
    <property type="term" value="P:positive regulation of type I interferon production"/>
    <property type="evidence" value="ECO:0007669"/>
    <property type="project" value="TreeGrafter"/>
</dbReference>
<evidence type="ECO:0000256" key="1">
    <source>
        <dbReference type="ARBA" id="ARBA00008307"/>
    </source>
</evidence>
<dbReference type="GO" id="GO:0005634">
    <property type="term" value="C:nucleus"/>
    <property type="evidence" value="ECO:0007669"/>
    <property type="project" value="TreeGrafter"/>
</dbReference>
<dbReference type="SMART" id="SM01265">
    <property type="entry name" value="Mab-21"/>
    <property type="match status" value="1"/>
</dbReference>